<name>A0A8T2NUH3_9TELE</name>
<dbReference type="InterPro" id="IPR009001">
    <property type="entry name" value="Transl_elong_EF1A/Init_IF2_C"/>
</dbReference>
<keyword evidence="7" id="KW-1185">Reference proteome</keyword>
<comment type="caution">
    <text evidence="6">The sequence shown here is derived from an EMBL/GenBank/DDBJ whole genome shotgun (WGS) entry which is preliminary data.</text>
</comment>
<gene>
    <name evidence="6" type="ORF">JZ751_015106</name>
</gene>
<evidence type="ECO:0000256" key="3">
    <source>
        <dbReference type="ARBA" id="ARBA00022917"/>
    </source>
</evidence>
<dbReference type="GO" id="GO:0003746">
    <property type="term" value="F:translation elongation factor activity"/>
    <property type="evidence" value="ECO:0007669"/>
    <property type="project" value="UniProtKB-KW"/>
</dbReference>
<evidence type="ECO:0000256" key="1">
    <source>
        <dbReference type="ARBA" id="ARBA00022741"/>
    </source>
</evidence>
<dbReference type="Pfam" id="PF03143">
    <property type="entry name" value="GTP_EFTU_D3"/>
    <property type="match status" value="1"/>
</dbReference>
<evidence type="ECO:0000313" key="6">
    <source>
        <dbReference type="EMBL" id="KAG9342890.1"/>
    </source>
</evidence>
<dbReference type="InterPro" id="IPR004160">
    <property type="entry name" value="Transl_elong_EFTu/EF1A_C"/>
</dbReference>
<keyword evidence="2" id="KW-0251">Elongation factor</keyword>
<keyword evidence="3" id="KW-0648">Protein biosynthesis</keyword>
<dbReference type="Proteomes" id="UP000824540">
    <property type="component" value="Unassembled WGS sequence"/>
</dbReference>
<evidence type="ECO:0000259" key="5">
    <source>
        <dbReference type="Pfam" id="PF03143"/>
    </source>
</evidence>
<keyword evidence="1" id="KW-0547">Nucleotide-binding</keyword>
<proteinExistence type="predicted"/>
<keyword evidence="4" id="KW-0342">GTP-binding</keyword>
<feature type="domain" description="Translation elongation factor EFTu/EF1A C-terminal" evidence="5">
    <location>
        <begin position="22"/>
        <end position="51"/>
    </location>
</feature>
<evidence type="ECO:0000313" key="7">
    <source>
        <dbReference type="Proteomes" id="UP000824540"/>
    </source>
</evidence>
<evidence type="ECO:0000256" key="4">
    <source>
        <dbReference type="ARBA" id="ARBA00023134"/>
    </source>
</evidence>
<organism evidence="6 7">
    <name type="scientific">Albula glossodonta</name>
    <name type="common">roundjaw bonefish</name>
    <dbReference type="NCBI Taxonomy" id="121402"/>
    <lineage>
        <taxon>Eukaryota</taxon>
        <taxon>Metazoa</taxon>
        <taxon>Chordata</taxon>
        <taxon>Craniata</taxon>
        <taxon>Vertebrata</taxon>
        <taxon>Euteleostomi</taxon>
        <taxon>Actinopterygii</taxon>
        <taxon>Neopterygii</taxon>
        <taxon>Teleostei</taxon>
        <taxon>Albuliformes</taxon>
        <taxon>Albulidae</taxon>
        <taxon>Albula</taxon>
    </lineage>
</organism>
<dbReference type="OrthoDB" id="2067at2759"/>
<protein>
    <recommendedName>
        <fullName evidence="5">Translation elongation factor EFTu/EF1A C-terminal domain-containing protein</fullName>
    </recommendedName>
</protein>
<dbReference type="SUPFAM" id="SSF50465">
    <property type="entry name" value="EF-Tu/eEF-1alpha/eIF2-gamma C-terminal domain"/>
    <property type="match status" value="1"/>
</dbReference>
<accession>A0A8T2NUH3</accession>
<evidence type="ECO:0000256" key="2">
    <source>
        <dbReference type="ARBA" id="ARBA00022768"/>
    </source>
</evidence>
<sequence>MPVMFSLTWDMACRVTLPGDKLRQPMVLEKGQRFTLRDGNRTIGTGLVTDILTVSSADEDIKWG</sequence>
<dbReference type="GO" id="GO:0005525">
    <property type="term" value="F:GTP binding"/>
    <property type="evidence" value="ECO:0007669"/>
    <property type="project" value="UniProtKB-KW"/>
</dbReference>
<reference evidence="6" key="1">
    <citation type="thesis" date="2021" institute="BYU ScholarsArchive" country="Provo, UT, USA">
        <title>Applications of and Algorithms for Genome Assembly and Genomic Analyses with an Emphasis on Marine Teleosts.</title>
        <authorList>
            <person name="Pickett B.D."/>
        </authorList>
    </citation>
    <scope>NUCLEOTIDE SEQUENCE</scope>
    <source>
        <strain evidence="6">HI-2016</strain>
    </source>
</reference>
<dbReference type="EMBL" id="JAFBMS010000025">
    <property type="protein sequence ID" value="KAG9342890.1"/>
    <property type="molecule type" value="Genomic_DNA"/>
</dbReference>
<dbReference type="AlphaFoldDB" id="A0A8T2NUH3"/>
<dbReference type="Gene3D" id="2.40.30.10">
    <property type="entry name" value="Translation factors"/>
    <property type="match status" value="1"/>
</dbReference>